<feature type="transmembrane region" description="Helical" evidence="6">
    <location>
        <begin position="247"/>
        <end position="272"/>
    </location>
</feature>
<dbReference type="eggNOG" id="KOG3656">
    <property type="taxonomic scope" value="Eukaryota"/>
</dbReference>
<dbReference type="PANTHER" id="PTHR47760:SF1">
    <property type="entry name" value="G-PROTEIN COUPLED RECEPTORS FAMILY 1 PROFILE DOMAIN-CONTAINING PROTEIN"/>
    <property type="match status" value="1"/>
</dbReference>
<dbReference type="GO" id="GO:0016020">
    <property type="term" value="C:membrane"/>
    <property type="evidence" value="ECO:0007669"/>
    <property type="project" value="UniProtKB-SubCell"/>
</dbReference>
<keyword evidence="4 6" id="KW-0472">Membrane</keyword>
<dbReference type="STRING" id="135651.G0MB42"/>
<dbReference type="Proteomes" id="UP000008068">
    <property type="component" value="Unassembled WGS sequence"/>
</dbReference>
<feature type="transmembrane region" description="Helical" evidence="6">
    <location>
        <begin position="284"/>
        <end position="304"/>
    </location>
</feature>
<protein>
    <recommendedName>
        <fullName evidence="7">G-protein coupled receptors family 1 profile domain-containing protein</fullName>
    </recommendedName>
</protein>
<feature type="transmembrane region" description="Helical" evidence="6">
    <location>
        <begin position="111"/>
        <end position="134"/>
    </location>
</feature>
<dbReference type="PANTHER" id="PTHR47760">
    <property type="entry name" value="G-PROTEIN COUPLED RECEPTOR B0563.6-LIKE PROTEIN-RELATED"/>
    <property type="match status" value="1"/>
</dbReference>
<dbReference type="SUPFAM" id="SSF81321">
    <property type="entry name" value="Family A G protein-coupled receptor-like"/>
    <property type="match status" value="1"/>
</dbReference>
<feature type="compositionally biased region" description="Basic and acidic residues" evidence="5">
    <location>
        <begin position="349"/>
        <end position="386"/>
    </location>
</feature>
<feature type="transmembrane region" description="Helical" evidence="6">
    <location>
        <begin position="196"/>
        <end position="217"/>
    </location>
</feature>
<keyword evidence="9" id="KW-1185">Reference proteome</keyword>
<feature type="region of interest" description="Disordered" evidence="5">
    <location>
        <begin position="330"/>
        <end position="387"/>
    </location>
</feature>
<keyword evidence="2 6" id="KW-0812">Transmembrane</keyword>
<dbReference type="InterPro" id="IPR000276">
    <property type="entry name" value="GPCR_Rhodpsn"/>
</dbReference>
<dbReference type="GO" id="GO:0004930">
    <property type="term" value="F:G protein-coupled receptor activity"/>
    <property type="evidence" value="ECO:0007669"/>
    <property type="project" value="InterPro"/>
</dbReference>
<dbReference type="FunCoup" id="G0MB42">
    <property type="interactions" value="1"/>
</dbReference>
<feature type="domain" description="G-protein coupled receptors family 1 profile" evidence="7">
    <location>
        <begin position="54"/>
        <end position="304"/>
    </location>
</feature>
<feature type="transmembrane region" description="Helical" evidence="6">
    <location>
        <begin position="40"/>
        <end position="62"/>
    </location>
</feature>
<feature type="transmembrane region" description="Helical" evidence="6">
    <location>
        <begin position="155"/>
        <end position="176"/>
    </location>
</feature>
<evidence type="ECO:0000256" key="5">
    <source>
        <dbReference type="SAM" id="MobiDB-lite"/>
    </source>
</evidence>
<dbReference type="InterPro" id="IPR017452">
    <property type="entry name" value="GPCR_Rhodpsn_7TM"/>
</dbReference>
<evidence type="ECO:0000256" key="2">
    <source>
        <dbReference type="ARBA" id="ARBA00022692"/>
    </source>
</evidence>
<evidence type="ECO:0000313" key="9">
    <source>
        <dbReference type="Proteomes" id="UP000008068"/>
    </source>
</evidence>
<keyword evidence="3 6" id="KW-1133">Transmembrane helix</keyword>
<evidence type="ECO:0000256" key="6">
    <source>
        <dbReference type="SAM" id="Phobius"/>
    </source>
</evidence>
<dbReference type="OMA" id="YIPVAFQ"/>
<proteinExistence type="predicted"/>
<dbReference type="OrthoDB" id="10033446at2759"/>
<dbReference type="InParanoid" id="G0MB42"/>
<comment type="subcellular location">
    <subcellularLocation>
        <location evidence="1">Membrane</location>
    </subcellularLocation>
</comment>
<dbReference type="HOGENOM" id="CLU_050919_0_0_1"/>
<dbReference type="PRINTS" id="PR00237">
    <property type="entry name" value="GPCRRHODOPSN"/>
</dbReference>
<evidence type="ECO:0000256" key="1">
    <source>
        <dbReference type="ARBA" id="ARBA00004370"/>
    </source>
</evidence>
<feature type="transmembrane region" description="Helical" evidence="6">
    <location>
        <begin position="74"/>
        <end position="99"/>
    </location>
</feature>
<feature type="compositionally biased region" description="Polar residues" evidence="5">
    <location>
        <begin position="333"/>
        <end position="348"/>
    </location>
</feature>
<evidence type="ECO:0000256" key="3">
    <source>
        <dbReference type="ARBA" id="ARBA00022989"/>
    </source>
</evidence>
<name>G0MB42_CAEBE</name>
<dbReference type="EMBL" id="GL379788">
    <property type="protein sequence ID" value="EGT40494.1"/>
    <property type="molecule type" value="Genomic_DNA"/>
</dbReference>
<dbReference type="InterPro" id="IPR053093">
    <property type="entry name" value="GPCR-like"/>
</dbReference>
<evidence type="ECO:0000256" key="4">
    <source>
        <dbReference type="ARBA" id="ARBA00023136"/>
    </source>
</evidence>
<dbReference type="AlphaFoldDB" id="G0MB42"/>
<gene>
    <name evidence="8" type="ORF">CAEBREN_13220</name>
</gene>
<dbReference type="PROSITE" id="PS50262">
    <property type="entry name" value="G_PROTEIN_RECEP_F1_2"/>
    <property type="match status" value="1"/>
</dbReference>
<accession>G0MB42</accession>
<organism evidence="9">
    <name type="scientific">Caenorhabditis brenneri</name>
    <name type="common">Nematode worm</name>
    <dbReference type="NCBI Taxonomy" id="135651"/>
    <lineage>
        <taxon>Eukaryota</taxon>
        <taxon>Metazoa</taxon>
        <taxon>Ecdysozoa</taxon>
        <taxon>Nematoda</taxon>
        <taxon>Chromadorea</taxon>
        <taxon>Rhabditida</taxon>
        <taxon>Rhabditina</taxon>
        <taxon>Rhabditomorpha</taxon>
        <taxon>Rhabditoidea</taxon>
        <taxon>Rhabditidae</taxon>
        <taxon>Peloderinae</taxon>
        <taxon>Caenorhabditis</taxon>
    </lineage>
</organism>
<evidence type="ECO:0000259" key="7">
    <source>
        <dbReference type="PROSITE" id="PS50262"/>
    </source>
</evidence>
<dbReference type="Pfam" id="PF00001">
    <property type="entry name" value="7tm_1"/>
    <property type="match status" value="1"/>
</dbReference>
<evidence type="ECO:0000313" key="8">
    <source>
        <dbReference type="EMBL" id="EGT40494.1"/>
    </source>
</evidence>
<dbReference type="Gene3D" id="1.20.1070.10">
    <property type="entry name" value="Rhodopsin 7-helix transmembrane proteins"/>
    <property type="match status" value="1"/>
</dbReference>
<reference evidence="9" key="1">
    <citation type="submission" date="2011-07" db="EMBL/GenBank/DDBJ databases">
        <authorList>
            <consortium name="Caenorhabditis brenneri Sequencing and Analysis Consortium"/>
            <person name="Wilson R.K."/>
        </authorList>
    </citation>
    <scope>NUCLEOTIDE SEQUENCE [LARGE SCALE GENOMIC DNA]</scope>
    <source>
        <strain evidence="9">PB2801</strain>
    </source>
</reference>
<dbReference type="CDD" id="cd14978">
    <property type="entry name" value="7tmA_FMRFamide_R-like"/>
    <property type="match status" value="1"/>
</dbReference>
<sequence length="415" mass="47311">MAVSHHLCQFLRKNETIDFSTLLSHSPREEATSNINKITYAYIAPFIIIFGIVGDVLTVVTLTHPLLRKSSIIYTYLTLLAMTDLLTQFSVIPMIMWLLDIRACSKSSAFFYAHIGFPLANALMGSSVWIVVFLTLSQYMAVCKPFAYGLRSRKICYVLFALAYMFNFCIYAPWAVKKNVHDISELVPEVPCDLRYSISYAFFFRTFWYPCAHTSFVTNTKRDRMERLANSQKKFMFEKSEKEEKRLFILLFAIVIVFFVCTIPAAPLTILVADTKNNNVGFQIFRAVVNLLEFTKFAMNFYFYCLINPDIRSICAHVITCKKITKPARVKGQPTTPLSMYTRSTKNSTIRDAHKNGEKQRAADGDSKKFEDSRNSSLKSGKDSVRRGVPADTLIEKLTVIKENESVTSETGDHV</sequence>